<keyword evidence="1" id="KW-0343">GTPase activation</keyword>
<evidence type="ECO:0000256" key="1">
    <source>
        <dbReference type="ARBA" id="ARBA00022468"/>
    </source>
</evidence>
<feature type="compositionally biased region" description="Basic and acidic residues" evidence="2">
    <location>
        <begin position="510"/>
        <end position="519"/>
    </location>
</feature>
<dbReference type="AlphaFoldDB" id="A0AAV8A699"/>
<evidence type="ECO:0000313" key="5">
    <source>
        <dbReference type="Proteomes" id="UP001146793"/>
    </source>
</evidence>
<dbReference type="GO" id="GO:0005096">
    <property type="term" value="F:GTPase activator activity"/>
    <property type="evidence" value="ECO:0007669"/>
    <property type="project" value="UniProtKB-KW"/>
</dbReference>
<reference evidence="4" key="1">
    <citation type="submission" date="2022-08" db="EMBL/GenBank/DDBJ databases">
        <title>Novel sulphate-reducing endosymbionts in the free-living metamonad Anaeramoeba.</title>
        <authorList>
            <person name="Jerlstrom-Hultqvist J."/>
            <person name="Cepicka I."/>
            <person name="Gallot-Lavallee L."/>
            <person name="Salas-Leiva D."/>
            <person name="Curtis B.A."/>
            <person name="Zahonova K."/>
            <person name="Pipaliya S."/>
            <person name="Dacks J."/>
            <person name="Roger A.J."/>
        </authorList>
    </citation>
    <scope>NUCLEOTIDE SEQUENCE</scope>
    <source>
        <strain evidence="4">Busselton2</strain>
    </source>
</reference>
<dbReference type="PANTHER" id="PTHR21344:SF1">
    <property type="entry name" value="RAL GTPASE-ACTIVATING PROTEIN SUBUNIT BETA"/>
    <property type="match status" value="1"/>
</dbReference>
<name>A0AAV8A699_9EUKA</name>
<dbReference type="PANTHER" id="PTHR21344">
    <property type="entry name" value="RAL GTPASE-ACTIVATING PROTEIN SUBUNIT BETA"/>
    <property type="match status" value="1"/>
</dbReference>
<dbReference type="Proteomes" id="UP001146793">
    <property type="component" value="Unassembled WGS sequence"/>
</dbReference>
<sequence>MFLQHIENTTSLKPDPETGVLVKFPLAVKTNIIKSILSVLIDPNKPKNLLHSTFSIKWIMECSGCSFSLPAEQHKIIEMGVTLYQDWLFGKNTPPHFHENQNRYFREIFGHFSLLFKTRRADNLSTQKHVELCLKVIQIISDVGFELHDKMDKETWEYLLNILIGICDFILAGKNVEEPILTNKLAPYLLKLLFDLWIISKTENLEMWNRLSKIFIKWRFRKETIIQWASTTHALLNRIINHLYGETEGSSDILIIIPPTEQVKFIPKVLQLEPKKLIFFWHKILYLIQNPNEIQDSENYFLAINGIQTMVSSLLRIGNNKNIKIKSKGEYLPEKPDGNSILKIFGEWLFQSVSGKVTNHHEGIESAYCALCQIFSNNQNKPFLDIYISKFYRSILRAFDNPKENSRSISAILYNTTNIFTINLTGVYILIPIYLNIIEKILVEQLTWDFSIRIENLRRSCITILNSLICFSKKYSNLKIESIPNRIFSSNESNNKNKNKNDNDNENENENEKEIEKEKEKENEVITFGQIQQKIIETIIKSITIETDVANVQMLIWSATIYLHGSYKSDPKLCALIIVNLKNILYNPHSYQLKWPSNVFYNVLLVLESFSDKVSKIIKLSKYTIPNLIDSLTKMLIKSLSGKITIIDKDPENMICKLFDIIIKYATTSLWIYNDHLEILLQIFKVLEIIFKRKENYQKTNFNSEKKKIIFQNKPNAKIQLKALILFKSLFFDISEFPLLTGPEHYSSIITEQEIIEHYNFKKTFIRNNFHSFLLNENTQISSFIDLNEEDDDQYEKNKNDYSRLNKPILILIRNLKGRFVWKARFRSLPLSHIEKNKEDLSTHFWVGEPRIPTFKKYIPLKREIEKELNLRYQIDNNNFDYLSSVQNLQHNCLLNIMESQHRSEEVNMYIQEETEIINIKCENNSNNNNNDNDNDDDDDDDDDDRLDEIEKENKNEIENGNENNKKMNLDKNKNNMKKKKLFQNSRILLSNLGLFKLQGQGWLSYLNSQSNDFQMYLNSLDNLSERYNQKISIVYMSHFQNRKTDLKSIWLNEKGSLDYENFIREIGWTVNLQKHDGFLGDLKNLKYSNHTKIAQYYANQDVEMIFYVSTLLKFEENVIEQKKELLSKTRVIIIWLEDHRPFNPMLIHGGVNHLFIIIRPHYTGLYKIQIYSDHIASHLIHGPLLDGSLIERNVLAELARKTCSISDLQLQKLDKSFIEPLKKRFDYFDTIKNRFIIKKNTEQFFSSIFSEFKK</sequence>
<dbReference type="InterPro" id="IPR000331">
    <property type="entry name" value="Rap/Ran_GAP_dom"/>
</dbReference>
<organism evidence="4 5">
    <name type="scientific">Anaeramoeba flamelloides</name>
    <dbReference type="NCBI Taxonomy" id="1746091"/>
    <lineage>
        <taxon>Eukaryota</taxon>
        <taxon>Metamonada</taxon>
        <taxon>Anaeramoebidae</taxon>
        <taxon>Anaeramoeba</taxon>
    </lineage>
</organism>
<dbReference type="Pfam" id="PF02145">
    <property type="entry name" value="Rap_GAP"/>
    <property type="match status" value="1"/>
</dbReference>
<comment type="caution">
    <text evidence="4">The sequence shown here is derived from an EMBL/GenBank/DDBJ whole genome shotgun (WGS) entry which is preliminary data.</text>
</comment>
<evidence type="ECO:0000313" key="4">
    <source>
        <dbReference type="EMBL" id="KAJ3449308.1"/>
    </source>
</evidence>
<feature type="region of interest" description="Disordered" evidence="2">
    <location>
        <begin position="952"/>
        <end position="971"/>
    </location>
</feature>
<feature type="domain" description="Rap-GAP" evidence="3">
    <location>
        <begin position="1018"/>
        <end position="1232"/>
    </location>
</feature>
<dbReference type="EMBL" id="JANTQA010000012">
    <property type="protein sequence ID" value="KAJ3449308.1"/>
    <property type="molecule type" value="Genomic_DNA"/>
</dbReference>
<dbReference type="InterPro" id="IPR035974">
    <property type="entry name" value="Rap/Ran-GAP_sf"/>
</dbReference>
<dbReference type="InterPro" id="IPR046859">
    <property type="entry name" value="RGPA/RALGAPB_N"/>
</dbReference>
<dbReference type="SUPFAM" id="SSF111347">
    <property type="entry name" value="Rap/Ran-GAP"/>
    <property type="match status" value="1"/>
</dbReference>
<protein>
    <recommendedName>
        <fullName evidence="3">Rap-GAP domain-containing protein</fullName>
    </recommendedName>
</protein>
<gene>
    <name evidence="4" type="ORF">M0812_05453</name>
</gene>
<dbReference type="Pfam" id="PF20412">
    <property type="entry name" value="RALGAPB_N"/>
    <property type="match status" value="1"/>
</dbReference>
<evidence type="ECO:0000259" key="3">
    <source>
        <dbReference type="PROSITE" id="PS50085"/>
    </source>
</evidence>
<dbReference type="GO" id="GO:0051056">
    <property type="term" value="P:regulation of small GTPase mediated signal transduction"/>
    <property type="evidence" value="ECO:0007669"/>
    <property type="project" value="InterPro"/>
</dbReference>
<feature type="region of interest" description="Disordered" evidence="2">
    <location>
        <begin position="491"/>
        <end position="519"/>
    </location>
</feature>
<accession>A0AAV8A699</accession>
<feature type="compositionally biased region" description="Acidic residues" evidence="2">
    <location>
        <begin position="933"/>
        <end position="946"/>
    </location>
</feature>
<dbReference type="PROSITE" id="PS50085">
    <property type="entry name" value="RAPGAP"/>
    <property type="match status" value="1"/>
</dbReference>
<feature type="region of interest" description="Disordered" evidence="2">
    <location>
        <begin position="923"/>
        <end position="946"/>
    </location>
</feature>
<evidence type="ECO:0000256" key="2">
    <source>
        <dbReference type="SAM" id="MobiDB-lite"/>
    </source>
</evidence>
<dbReference type="InterPro" id="IPR039930">
    <property type="entry name" value="RALGAPB"/>
</dbReference>
<dbReference type="Gene3D" id="3.40.50.11210">
    <property type="entry name" value="Rap/Ran-GAP"/>
    <property type="match status" value="1"/>
</dbReference>
<proteinExistence type="predicted"/>